<evidence type="ECO:0000313" key="4">
    <source>
        <dbReference type="EMBL" id="SDI35938.1"/>
    </source>
</evidence>
<evidence type="ECO:0000313" key="5">
    <source>
        <dbReference type="Proteomes" id="UP000183255"/>
    </source>
</evidence>
<dbReference type="Gene3D" id="3.40.50.620">
    <property type="entry name" value="HUPs"/>
    <property type="match status" value="1"/>
</dbReference>
<dbReference type="GO" id="GO:0009055">
    <property type="term" value="F:electron transfer activity"/>
    <property type="evidence" value="ECO:0007669"/>
    <property type="project" value="InterPro"/>
</dbReference>
<dbReference type="AlphaFoldDB" id="A0A1G8JXQ8"/>
<organism evidence="4 5">
    <name type="scientific">Proteiniclasticum ruminis</name>
    <dbReference type="NCBI Taxonomy" id="398199"/>
    <lineage>
        <taxon>Bacteria</taxon>
        <taxon>Bacillati</taxon>
        <taxon>Bacillota</taxon>
        <taxon>Clostridia</taxon>
        <taxon>Eubacteriales</taxon>
        <taxon>Clostridiaceae</taxon>
        <taxon>Proteiniclasticum</taxon>
    </lineage>
</organism>
<protein>
    <submittedName>
        <fullName evidence="4">Electron transfer flavoprotein alpha subunit</fullName>
    </submittedName>
</protein>
<feature type="binding site" evidence="2">
    <location>
        <begin position="242"/>
        <end position="246"/>
    </location>
    <ligand>
        <name>FAD</name>
        <dbReference type="ChEBI" id="CHEBI:57692"/>
    </ligand>
</feature>
<dbReference type="InterPro" id="IPR001308">
    <property type="entry name" value="ETF_a/FixB"/>
</dbReference>
<dbReference type="PANTHER" id="PTHR43153:SF1">
    <property type="entry name" value="ELECTRON TRANSFER FLAVOPROTEIN SUBUNIT ALPHA, MITOCHONDRIAL"/>
    <property type="match status" value="1"/>
</dbReference>
<sequence>MLNKKVLIFLDPENLKNSIDLLEVTRIIYGEPVESFGLLYESDVTQAAGYFNYLYSVTSDESMFYDTGAVTDYVEKLHKEKQFDAILIPATFIGRILAPRIARRLHTGLVADVTDLQKEGDTVEMIRPAFSGKIMAGILNMSDGPLMMTVRQNVFQYQSKTNMDTTVYREPNALKSSFGISIIETEEKKVSYDIRDSEVLISGGGGAKQIFHRLEDLSDLLGGNVSASRKMVDQGMATRAVQVGQSGKTVTPKLYMALGIDGAIQHVEGLKNVEHIISVNLNKNAPICALSDIVVQGDTSQFVEKLIERITRE</sequence>
<dbReference type="InterPro" id="IPR014729">
    <property type="entry name" value="Rossmann-like_a/b/a_fold"/>
</dbReference>
<evidence type="ECO:0000256" key="1">
    <source>
        <dbReference type="ARBA" id="ARBA00005817"/>
    </source>
</evidence>
<dbReference type="RefSeq" id="WP_031577680.1">
    <property type="nucleotide sequence ID" value="NZ_FNDZ01000002.1"/>
</dbReference>
<reference evidence="4 5" key="1">
    <citation type="submission" date="2016-10" db="EMBL/GenBank/DDBJ databases">
        <authorList>
            <person name="de Groot N.N."/>
        </authorList>
    </citation>
    <scope>NUCLEOTIDE SEQUENCE [LARGE SCALE GENOMIC DNA]</scope>
    <source>
        <strain evidence="4 5">CGMCC 1.5058</strain>
    </source>
</reference>
<dbReference type="InterPro" id="IPR014730">
    <property type="entry name" value="ETF_a/b_N"/>
</dbReference>
<dbReference type="PANTHER" id="PTHR43153">
    <property type="entry name" value="ELECTRON TRANSFER FLAVOPROTEIN ALPHA"/>
    <property type="match status" value="1"/>
</dbReference>
<keyword evidence="2" id="KW-0274">FAD</keyword>
<dbReference type="SMART" id="SM00893">
    <property type="entry name" value="ETF"/>
    <property type="match status" value="1"/>
</dbReference>
<feature type="binding site" evidence="2">
    <location>
        <begin position="259"/>
        <end position="266"/>
    </location>
    <ligand>
        <name>FAD</name>
        <dbReference type="ChEBI" id="CHEBI:57692"/>
    </ligand>
</feature>
<feature type="binding site" evidence="2">
    <location>
        <position position="280"/>
    </location>
    <ligand>
        <name>FAD</name>
        <dbReference type="ChEBI" id="CHEBI:57692"/>
    </ligand>
</feature>
<keyword evidence="2" id="KW-0285">Flavoprotein</keyword>
<dbReference type="Pfam" id="PF00766">
    <property type="entry name" value="ETF_alpha"/>
    <property type="match status" value="1"/>
</dbReference>
<dbReference type="GO" id="GO:0033539">
    <property type="term" value="P:fatty acid beta-oxidation using acyl-CoA dehydrogenase"/>
    <property type="evidence" value="ECO:0007669"/>
    <property type="project" value="TreeGrafter"/>
</dbReference>
<comment type="similarity">
    <text evidence="1">Belongs to the ETF alpha-subunit/FixB family.</text>
</comment>
<dbReference type="Gene3D" id="3.40.50.1220">
    <property type="entry name" value="TPP-binding domain"/>
    <property type="match status" value="1"/>
</dbReference>
<accession>A0A1G8JXQ8</accession>
<dbReference type="InterPro" id="IPR029035">
    <property type="entry name" value="DHS-like_NAD/FAD-binding_dom"/>
</dbReference>
<dbReference type="SUPFAM" id="SSF52467">
    <property type="entry name" value="DHS-like NAD/FAD-binding domain"/>
    <property type="match status" value="1"/>
</dbReference>
<feature type="domain" description="Electron transfer flavoprotein alpha/beta-subunit N-terminal" evidence="3">
    <location>
        <begin position="4"/>
        <end position="182"/>
    </location>
</feature>
<proteinExistence type="inferred from homology"/>
<dbReference type="InterPro" id="IPR014731">
    <property type="entry name" value="ETF_asu_C"/>
</dbReference>
<evidence type="ECO:0000259" key="3">
    <source>
        <dbReference type="SMART" id="SM00893"/>
    </source>
</evidence>
<dbReference type="SUPFAM" id="SSF52402">
    <property type="entry name" value="Adenine nucleotide alpha hydrolases-like"/>
    <property type="match status" value="1"/>
</dbReference>
<comment type="cofactor">
    <cofactor evidence="2">
        <name>FAD</name>
        <dbReference type="ChEBI" id="CHEBI:57692"/>
    </cofactor>
    <text evidence="2">Binds 1 FAD per dimer.</text>
</comment>
<dbReference type="Proteomes" id="UP000183255">
    <property type="component" value="Unassembled WGS sequence"/>
</dbReference>
<dbReference type="GO" id="GO:0050660">
    <property type="term" value="F:flavin adenine dinucleotide binding"/>
    <property type="evidence" value="ECO:0007669"/>
    <property type="project" value="InterPro"/>
</dbReference>
<evidence type="ECO:0000256" key="2">
    <source>
        <dbReference type="PIRSR" id="PIRSR000089-1"/>
    </source>
</evidence>
<name>A0A1G8JXQ8_9CLOT</name>
<feature type="binding site" evidence="2">
    <location>
        <begin position="228"/>
        <end position="229"/>
    </location>
    <ligand>
        <name>FAD</name>
        <dbReference type="ChEBI" id="CHEBI:57692"/>
    </ligand>
</feature>
<dbReference type="Pfam" id="PF01012">
    <property type="entry name" value="ETF"/>
    <property type="match status" value="1"/>
</dbReference>
<gene>
    <name evidence="4" type="ORF">SAMN05421804_102139</name>
</gene>
<dbReference type="EMBL" id="FNDZ01000002">
    <property type="protein sequence ID" value="SDI35938.1"/>
    <property type="molecule type" value="Genomic_DNA"/>
</dbReference>
<dbReference type="PIRSF" id="PIRSF000089">
    <property type="entry name" value="Electra_flavoP_a"/>
    <property type="match status" value="1"/>
</dbReference>